<keyword evidence="3" id="KW-1185">Reference proteome</keyword>
<dbReference type="OrthoDB" id="7330655at2"/>
<dbReference type="Proteomes" id="UP000245252">
    <property type="component" value="Unassembled WGS sequence"/>
</dbReference>
<dbReference type="InterPro" id="IPR023346">
    <property type="entry name" value="Lysozyme-like_dom_sf"/>
</dbReference>
<proteinExistence type="predicted"/>
<gene>
    <name evidence="2" type="ORF">DEM27_05675</name>
</gene>
<feature type="region of interest" description="Disordered" evidence="1">
    <location>
        <begin position="445"/>
        <end position="492"/>
    </location>
</feature>
<dbReference type="EMBL" id="QFBC01000002">
    <property type="protein sequence ID" value="PWE57585.1"/>
    <property type="molecule type" value="Genomic_DNA"/>
</dbReference>
<comment type="caution">
    <text evidence="2">The sequence shown here is derived from an EMBL/GenBank/DDBJ whole genome shotgun (WGS) entry which is preliminary data.</text>
</comment>
<feature type="compositionally biased region" description="Polar residues" evidence="1">
    <location>
        <begin position="474"/>
        <end position="486"/>
    </location>
</feature>
<reference evidence="2 3" key="1">
    <citation type="submission" date="2018-05" db="EMBL/GenBank/DDBJ databases">
        <title>The draft genome of strain NS-104.</title>
        <authorList>
            <person name="Hang P."/>
            <person name="Jiang J."/>
        </authorList>
    </citation>
    <scope>NUCLEOTIDE SEQUENCE [LARGE SCALE GENOMIC DNA]</scope>
    <source>
        <strain evidence="2 3">NS-104</strain>
    </source>
</reference>
<evidence type="ECO:0000313" key="3">
    <source>
        <dbReference type="Proteomes" id="UP000245252"/>
    </source>
</evidence>
<accession>A0A2U2DW83</accession>
<name>A0A2U2DW83_9HYPH</name>
<evidence type="ECO:0000313" key="2">
    <source>
        <dbReference type="EMBL" id="PWE57585.1"/>
    </source>
</evidence>
<protein>
    <submittedName>
        <fullName evidence="2">Uncharacterized protein</fullName>
    </submittedName>
</protein>
<dbReference type="CDD" id="cd00736">
    <property type="entry name" value="lambda_lys-like"/>
    <property type="match status" value="1"/>
</dbReference>
<feature type="region of interest" description="Disordered" evidence="1">
    <location>
        <begin position="607"/>
        <end position="630"/>
    </location>
</feature>
<dbReference type="AlphaFoldDB" id="A0A2U2DW83"/>
<sequence>MEGENVTPTSGDLPPYATALLNTIAGPESGGKYDVIYGGSRFNDFSDHPRKAVRISSGPNTGKTSSAAGKYQFLGSTWDDQAKKLGLTDFSPASQDKAAWNLAKESYARATGGDLDAVLQSGDPQAIAQVGRVLNPIWTSLPGGIEAGTNTNRFVSAFNSNLGSGNSAASAIEEIAPSAYVDPMVVNVSGETADQPTELAPIQATAEMQPDDAWEGLRSPFVPRDIRQALVDRSGFVPGGTAQGEGMERARRGNPNSPFIPRDMRAEQPQQVAQVQQPATAGQTGQYGIEELYGLIGNKFLPEEYRAQARAMLEMRLQEMQSQREEQTWRARQEYTRQQQEQDPLRQLQIRKAQRELEEGKQQPLINAGSGSIYDPNKKEWLRPPDGNTSGAFRFSGNSVEAQALNGLMESGQLTPDQAQQIAAGKTITGPNGEIIFMTPQGVFGQQQGGEPQRLSGSRPADGIDIFGDGSGTGNAVTPTADTNRGNGMIPLTEPKVTIDEKKAMTFADRMRASGKIISEHGAVGASIKDALASQLPFGVGNFAVSDEYQSVEQARRDFINAQLRRESGAVISQEEFDNANKQYFPQPGDTEDVIKQKERSRQRVIDGMARDAGPTYGNNSGAEDPLGIR</sequence>
<evidence type="ECO:0000256" key="1">
    <source>
        <dbReference type="SAM" id="MobiDB-lite"/>
    </source>
</evidence>
<dbReference type="SUPFAM" id="SSF53955">
    <property type="entry name" value="Lysozyme-like"/>
    <property type="match status" value="1"/>
</dbReference>
<dbReference type="Gene3D" id="1.10.530.10">
    <property type="match status" value="1"/>
</dbReference>
<organism evidence="2 3">
    <name type="scientific">Metarhizobium album</name>
    <dbReference type="NCBI Taxonomy" id="2182425"/>
    <lineage>
        <taxon>Bacteria</taxon>
        <taxon>Pseudomonadati</taxon>
        <taxon>Pseudomonadota</taxon>
        <taxon>Alphaproteobacteria</taxon>
        <taxon>Hyphomicrobiales</taxon>
        <taxon>Rhizobiaceae</taxon>
        <taxon>Metarhizobium</taxon>
    </lineage>
</organism>